<keyword evidence="4" id="KW-0472">Membrane</keyword>
<evidence type="ECO:0000256" key="1">
    <source>
        <dbReference type="ARBA" id="ARBA00022441"/>
    </source>
</evidence>
<sequence>MRFISDVRHTRSIGLLSLFWSSAVIAYTPGSRWGQAVAVVNDALFVHGGKSDPYNSYSYTSAPNINDLLYIDLSSSFALSSTPWVLVGSETNTSTAQGPTLAWHTLSAFNTSQLLLFGGDPGPNASPSVVTQPDSAFLLNIFDRLNPVWISQAQSWANQPMRRVHHSASSTGGKIWLVGGMKDDGSGEALSDHWVFDPSSPSFTQLPSTGGPPDLYGHASVVLPDGRLVVFGGYCQSQGALVPFSSIWALDTTQSTLSWTSISVSTSSLPSPRRAFAAVLLGSGKILIHGGSDEAFASTYSDGWILDTTQNPMTWASVEALSQLGARRDHFAAAVGSKVMFGFGYGSDGPSPASISMYDPSSGSFDSSFSPSSSGSSTSNTLPGPTQTSGGSSGGGASGTAGSGTATSRHGSTGTSLPDTGDSPSGTNGIVTPTSTNGNGSGNDSGSGNKRTTAIALGTAFGVLGLVVGTAATFIYLRRREHPLLPAHRFHPLGTSHGDGDDDDDSPHDLRAIPTAGYPQEKGSGRWVPRTMLNHLGLGSAPAVGAGVGAGVVGLTARERRDMLADEDTREFGRTGSFYNISRETSGGSTWSLRSLGARLGSRVRSREPSGSALASNATTPFGTPFLEKGDPFNSSAIAMHEAAASYAAQGPGRRDASYGSMYVDPFADDAGDEHHDDGSSDGGDITETTRLHRPPPTLQTVFPMANIPHTLSPLTEQTSRTTLFEPASSHSSHEQPISPFGTSRGTSFTSHQDPSQSSPRPTSIAGAVSVPTQPMRRSDSWWSRFARTSLLERRASNAGRPHSRILDFRDPNPPPRLVAIEESMHSKSPEESPGSGGGGSGSKKTRNGSGSGARHKRSMTSLRSGRTADSEALEKMGGNIDVVQRMGTNTSHGSHGTMPSSDSGRNSPDAEGRWMSGRPLSVVPDHSRDTSCDSPVEMDAQPEPVARVGDTTPTRPPPPTRVLSGGAVASRIQDFERRMSQDAPTSPGSPLSPSARNTRKREEHPSKNRVTIHYGLAPRPSLFVANPDGTPPSSS</sequence>
<feature type="compositionally biased region" description="Polar residues" evidence="3">
    <location>
        <begin position="422"/>
        <end position="433"/>
    </location>
</feature>
<name>A0A0C9SRY1_PLICR</name>
<keyword evidence="2" id="KW-0677">Repeat</keyword>
<dbReference type="EMBL" id="KN832568">
    <property type="protein sequence ID" value="KII85112.1"/>
    <property type="molecule type" value="Genomic_DNA"/>
</dbReference>
<protein>
    <recommendedName>
        <fullName evidence="7">Galactose oxidase</fullName>
    </recommendedName>
</protein>
<dbReference type="HOGENOM" id="CLU_007044_0_0_1"/>
<feature type="compositionally biased region" description="Low complexity" evidence="3">
    <location>
        <begin position="403"/>
        <end position="416"/>
    </location>
</feature>
<dbReference type="AlphaFoldDB" id="A0A0C9SRY1"/>
<keyword evidence="4" id="KW-0812">Transmembrane</keyword>
<feature type="compositionally biased region" description="Gly residues" evidence="3">
    <location>
        <begin position="391"/>
        <end position="402"/>
    </location>
</feature>
<feature type="compositionally biased region" description="Polar residues" evidence="3">
    <location>
        <begin position="887"/>
        <end position="907"/>
    </location>
</feature>
<evidence type="ECO:0000256" key="4">
    <source>
        <dbReference type="SAM" id="Phobius"/>
    </source>
</evidence>
<organism evidence="5 6">
    <name type="scientific">Plicaturopsis crispa FD-325 SS-3</name>
    <dbReference type="NCBI Taxonomy" id="944288"/>
    <lineage>
        <taxon>Eukaryota</taxon>
        <taxon>Fungi</taxon>
        <taxon>Dikarya</taxon>
        <taxon>Basidiomycota</taxon>
        <taxon>Agaricomycotina</taxon>
        <taxon>Agaricomycetes</taxon>
        <taxon>Agaricomycetidae</taxon>
        <taxon>Amylocorticiales</taxon>
        <taxon>Amylocorticiaceae</taxon>
        <taxon>Plicatura</taxon>
        <taxon>Plicaturopsis crispa</taxon>
    </lineage>
</organism>
<feature type="region of interest" description="Disordered" evidence="3">
    <location>
        <begin position="356"/>
        <end position="448"/>
    </location>
</feature>
<dbReference type="PANTHER" id="PTHR46093:SF18">
    <property type="entry name" value="FIBRONECTIN TYPE-III DOMAIN-CONTAINING PROTEIN"/>
    <property type="match status" value="1"/>
</dbReference>
<evidence type="ECO:0000256" key="2">
    <source>
        <dbReference type="ARBA" id="ARBA00022737"/>
    </source>
</evidence>
<dbReference type="Pfam" id="PF24681">
    <property type="entry name" value="Kelch_KLHDC2_KLHL20_DRC7"/>
    <property type="match status" value="1"/>
</dbReference>
<feature type="region of interest" description="Disordered" evidence="3">
    <location>
        <begin position="722"/>
        <end position="779"/>
    </location>
</feature>
<dbReference type="SUPFAM" id="SSF117281">
    <property type="entry name" value="Kelch motif"/>
    <property type="match status" value="1"/>
</dbReference>
<feature type="compositionally biased region" description="Polar residues" evidence="3">
    <location>
        <begin position="983"/>
        <end position="997"/>
    </location>
</feature>
<keyword evidence="6" id="KW-1185">Reference proteome</keyword>
<feature type="compositionally biased region" description="Polar residues" evidence="3">
    <location>
        <begin position="741"/>
        <end position="762"/>
    </location>
</feature>
<feature type="region of interest" description="Disordered" evidence="3">
    <location>
        <begin position="794"/>
        <end position="1036"/>
    </location>
</feature>
<accession>A0A0C9SRY1</accession>
<dbReference type="OrthoDB" id="432528at2759"/>
<feature type="compositionally biased region" description="Low complexity" evidence="3">
    <location>
        <begin position="359"/>
        <end position="377"/>
    </location>
</feature>
<evidence type="ECO:0008006" key="7">
    <source>
        <dbReference type="Google" id="ProtNLM"/>
    </source>
</evidence>
<feature type="region of interest" description="Disordered" evidence="3">
    <location>
        <begin position="651"/>
        <end position="702"/>
    </location>
</feature>
<dbReference type="Proteomes" id="UP000053263">
    <property type="component" value="Unassembled WGS sequence"/>
</dbReference>
<dbReference type="InterPro" id="IPR015915">
    <property type="entry name" value="Kelch-typ_b-propeller"/>
</dbReference>
<proteinExistence type="predicted"/>
<evidence type="ECO:0000313" key="5">
    <source>
        <dbReference type="EMBL" id="KII85112.1"/>
    </source>
</evidence>
<evidence type="ECO:0000256" key="3">
    <source>
        <dbReference type="SAM" id="MobiDB-lite"/>
    </source>
</evidence>
<feature type="transmembrane region" description="Helical" evidence="4">
    <location>
        <begin position="454"/>
        <end position="477"/>
    </location>
</feature>
<keyword evidence="4" id="KW-1133">Transmembrane helix</keyword>
<reference evidence="5 6" key="1">
    <citation type="submission" date="2014-06" db="EMBL/GenBank/DDBJ databases">
        <title>Evolutionary Origins and Diversification of the Mycorrhizal Mutualists.</title>
        <authorList>
            <consortium name="DOE Joint Genome Institute"/>
            <consortium name="Mycorrhizal Genomics Consortium"/>
            <person name="Kohler A."/>
            <person name="Kuo A."/>
            <person name="Nagy L.G."/>
            <person name="Floudas D."/>
            <person name="Copeland A."/>
            <person name="Barry K.W."/>
            <person name="Cichocki N."/>
            <person name="Veneault-Fourrey C."/>
            <person name="LaButti K."/>
            <person name="Lindquist E.A."/>
            <person name="Lipzen A."/>
            <person name="Lundell T."/>
            <person name="Morin E."/>
            <person name="Murat C."/>
            <person name="Riley R."/>
            <person name="Ohm R."/>
            <person name="Sun H."/>
            <person name="Tunlid A."/>
            <person name="Henrissat B."/>
            <person name="Grigoriev I.V."/>
            <person name="Hibbett D.S."/>
            <person name="Martin F."/>
        </authorList>
    </citation>
    <scope>NUCLEOTIDE SEQUENCE [LARGE SCALE GENOMIC DNA]</scope>
    <source>
        <strain evidence="5 6">FD-325 SS-3</strain>
    </source>
</reference>
<evidence type="ECO:0000313" key="6">
    <source>
        <dbReference type="Proteomes" id="UP000053263"/>
    </source>
</evidence>
<feature type="compositionally biased region" description="Polar residues" evidence="3">
    <location>
        <begin position="378"/>
        <end position="387"/>
    </location>
</feature>
<dbReference type="Gene3D" id="2.120.10.80">
    <property type="entry name" value="Kelch-type beta propeller"/>
    <property type="match status" value="3"/>
</dbReference>
<gene>
    <name evidence="5" type="ORF">PLICRDRAFT_45232</name>
</gene>
<dbReference type="PANTHER" id="PTHR46093">
    <property type="entry name" value="ACYL-COA-BINDING DOMAIN-CONTAINING PROTEIN 5"/>
    <property type="match status" value="1"/>
</dbReference>
<keyword evidence="1" id="KW-0880">Kelch repeat</keyword>